<organism evidence="2 3">
    <name type="scientific">Pseudopedobacter saltans</name>
    <dbReference type="NCBI Taxonomy" id="151895"/>
    <lineage>
        <taxon>Bacteria</taxon>
        <taxon>Pseudomonadati</taxon>
        <taxon>Bacteroidota</taxon>
        <taxon>Sphingobacteriia</taxon>
        <taxon>Sphingobacteriales</taxon>
        <taxon>Sphingobacteriaceae</taxon>
        <taxon>Pseudopedobacter</taxon>
    </lineage>
</organism>
<keyword evidence="1" id="KW-0732">Signal</keyword>
<feature type="signal peptide" evidence="1">
    <location>
        <begin position="1"/>
        <end position="22"/>
    </location>
</feature>
<accession>A0A2W5EQB7</accession>
<evidence type="ECO:0000313" key="2">
    <source>
        <dbReference type="EMBL" id="PZP45468.1"/>
    </source>
</evidence>
<comment type="caution">
    <text evidence="2">The sequence shown here is derived from an EMBL/GenBank/DDBJ whole genome shotgun (WGS) entry which is preliminary data.</text>
</comment>
<sequence length="265" mass="29868">MKKNICSLLLLLSIFGYTDCHAQFLNNIKSKIQDKLKSVNPTTKTTTETKDSSAPTMITTDAVSVTGNRILYKDDFSNDRVGAMPKHWKSNIGGSVVVLPNQQGKWFLLQPSASYRLDSVYNLPNKFALEFDLYSNATDIGFVKDLDIGFTPNNNAQSYIYAVNSDVDGYMEFVTSSDQVLLVNKQTDSQGRIPFKFGSYTNAKIHISLLVEGKNIKVFWNGKKLFDKSDFFQLIDNRHFFISTDPNMKENAQLCIGNFLITGFE</sequence>
<evidence type="ECO:0000313" key="3">
    <source>
        <dbReference type="Proteomes" id="UP000249645"/>
    </source>
</evidence>
<evidence type="ECO:0000256" key="1">
    <source>
        <dbReference type="SAM" id="SignalP"/>
    </source>
</evidence>
<feature type="chain" id="PRO_5015909493" evidence="1">
    <location>
        <begin position="23"/>
        <end position="265"/>
    </location>
</feature>
<dbReference type="EMBL" id="QFOI01000262">
    <property type="protein sequence ID" value="PZP45468.1"/>
    <property type="molecule type" value="Genomic_DNA"/>
</dbReference>
<name>A0A2W5EQB7_9SPHI</name>
<protein>
    <submittedName>
        <fullName evidence="2">Uncharacterized protein</fullName>
    </submittedName>
</protein>
<proteinExistence type="predicted"/>
<reference evidence="2 3" key="1">
    <citation type="submission" date="2017-11" db="EMBL/GenBank/DDBJ databases">
        <title>Infants hospitalized years apart are colonized by the same room-sourced microbial strains.</title>
        <authorList>
            <person name="Brooks B."/>
            <person name="Olm M.R."/>
            <person name="Firek B.A."/>
            <person name="Baker R."/>
            <person name="Thomas B.C."/>
            <person name="Morowitz M.J."/>
            <person name="Banfield J.F."/>
        </authorList>
    </citation>
    <scope>NUCLEOTIDE SEQUENCE [LARGE SCALE GENOMIC DNA]</scope>
    <source>
        <strain evidence="2">S2_009_000_R2_76</strain>
    </source>
</reference>
<dbReference type="AlphaFoldDB" id="A0A2W5EQB7"/>
<gene>
    <name evidence="2" type="ORF">DI598_13205</name>
</gene>
<dbReference type="Proteomes" id="UP000249645">
    <property type="component" value="Unassembled WGS sequence"/>
</dbReference>